<sequence>MKITDADSLFATLTKAITDLFVSDTVDQAAIDKCCALPLSNSADIANIFAGHGGFISWYNATLASTAAFRHRGKISTDAGVASRFDAFWNQIPAIFSAPRTSALEFAAVMCLGIQENNGDMSCDPEKVGTEGYPGLAYAFEKIPGLKSSYNVNDDLGNWTALKLFKDAGYVAEHQALAGYHQVVDRGIDPAWGTTFWPKTFPTKPDTSVNGFVMEADFFKFRGRGVIQTTGREDYGVLIDYVMNNAPTLGNANLTQLRGTWDAYPAAGASKKDTIASRSTNAHWDTAFGEGIILAAAISEDSRIKSDYLKLATDAKTLNGGKATKGSLYFMARKINGGSYPDEVVPMMKALIRAIAAL</sequence>
<dbReference type="RefSeq" id="WP_071913975.1">
    <property type="nucleotide sequence ID" value="NZ_CP017637.1"/>
</dbReference>
<reference evidence="1 2" key="1">
    <citation type="submission" date="2016-11" db="EMBL/GenBank/DDBJ databases">
        <title>Complete Genome Sequence of Bradyrhizobium sp. strain J5, an isolated from soybean nodule in Hokkaido.</title>
        <authorList>
            <person name="Kanehara K."/>
        </authorList>
    </citation>
    <scope>NUCLEOTIDE SEQUENCE [LARGE SCALE GENOMIC DNA]</scope>
    <source>
        <strain evidence="1 2">J5</strain>
    </source>
</reference>
<name>A0A1L3FFD9_BRAJP</name>
<evidence type="ECO:0000313" key="2">
    <source>
        <dbReference type="Proteomes" id="UP000181962"/>
    </source>
</evidence>
<gene>
    <name evidence="1" type="ORF">BKD09_27180</name>
</gene>
<dbReference type="Proteomes" id="UP000181962">
    <property type="component" value="Chromosome"/>
</dbReference>
<evidence type="ECO:0000313" key="1">
    <source>
        <dbReference type="EMBL" id="APG12025.1"/>
    </source>
</evidence>
<proteinExistence type="predicted"/>
<dbReference type="OrthoDB" id="9798982at2"/>
<organism evidence="1 2">
    <name type="scientific">Bradyrhizobium japonicum</name>
    <dbReference type="NCBI Taxonomy" id="375"/>
    <lineage>
        <taxon>Bacteria</taxon>
        <taxon>Pseudomonadati</taxon>
        <taxon>Pseudomonadota</taxon>
        <taxon>Alphaproteobacteria</taxon>
        <taxon>Hyphomicrobiales</taxon>
        <taxon>Nitrobacteraceae</taxon>
        <taxon>Bradyrhizobium</taxon>
    </lineage>
</organism>
<dbReference type="EMBL" id="CP017637">
    <property type="protein sequence ID" value="APG12025.1"/>
    <property type="molecule type" value="Genomic_DNA"/>
</dbReference>
<accession>A0A1L3FFD9</accession>
<protein>
    <submittedName>
        <fullName evidence="1">Uncharacterized protein</fullName>
    </submittedName>
</protein>
<dbReference type="AlphaFoldDB" id="A0A1L3FFD9"/>